<dbReference type="EMBL" id="CALSDN010000023">
    <property type="protein sequence ID" value="CAH6723933.1"/>
    <property type="molecule type" value="Genomic_DNA"/>
</dbReference>
<protein>
    <submittedName>
        <fullName evidence="1">ATP-dependent RNA helicase</fullName>
    </submittedName>
</protein>
<gene>
    <name evidence="1" type="ORF">CLIB1444_23S00716</name>
</gene>
<keyword evidence="1" id="KW-0547">Nucleotide-binding</keyword>
<reference evidence="1" key="1">
    <citation type="submission" date="2022-06" db="EMBL/GenBank/DDBJ databases">
        <authorList>
            <person name="Legras J.-L."/>
            <person name="Devillers H."/>
            <person name="Grondin C."/>
        </authorList>
    </citation>
    <scope>NUCLEOTIDE SEQUENCE</scope>
    <source>
        <strain evidence="1">CLIB 1444</strain>
    </source>
</reference>
<keyword evidence="2" id="KW-1185">Reference proteome</keyword>
<dbReference type="Proteomes" id="UP001152531">
    <property type="component" value="Unassembled WGS sequence"/>
</dbReference>
<evidence type="ECO:0000313" key="2">
    <source>
        <dbReference type="Proteomes" id="UP001152531"/>
    </source>
</evidence>
<keyword evidence="1" id="KW-0347">Helicase</keyword>
<evidence type="ECO:0000313" key="1">
    <source>
        <dbReference type="EMBL" id="CAH6723933.1"/>
    </source>
</evidence>
<keyword evidence="1" id="KW-0378">Hydrolase</keyword>
<keyword evidence="1" id="KW-0067">ATP-binding</keyword>
<comment type="caution">
    <text evidence="1">The sequence shown here is derived from an EMBL/GenBank/DDBJ whole genome shotgun (WGS) entry which is preliminary data.</text>
</comment>
<proteinExistence type="predicted"/>
<sequence length="1265" mass="143520">MAKKKPDKSNDPPPKEKVKTKGKPSEPPKQSKDDKPTRGIAIGENFGWTGKLPMTLLYEHCQRQKWLKPTFETRQSKDGVLTIITLQWENPKTKELIKIRYNPKISKPTSNESRHTTATYCLYRINFKKNMKMVLPVIFRSYWDELEAERKTIAPGLHDLIYSENPFQSYLDNKKAQEEKAKQREKKDVDKRDTSHVKQFQEAVKPKIKPKESEKISPPEPIRFSKKAWDNSPIFDIHPDLREQLEEELKNYPWPSELESSASTDYVSILKNLGFKDIHINECLKYTGDLTDSLEWLIFYLPTDELPESFKMTSYNSPMRVTTTRTVAGFSNSEVKRVMADVKDDMVVVKLTQSLVQHKTQDIELMEWDPDFDTWDEELESLKTTGHNVTGTTIAQKKYTLKLYKPSQYPNELPGLELQSPIPNYTKRKIITDVLTYIVDNQYLGTPMVYAIIDWLDENWKKCVNNPGPLYIEPSKNLTVSQQTTISKRSRRVHIDETAVKKAHTDRVTHKNHETMISQRSNLPAWGKMEKIQQLVTNNKIVLVTGETGSGKSTQVVQFIIDSLNEQGDFKSTIFVTQPRRISVLGLSDRVSEERCGKVGQEVGYIIRGDSVVSNTTRITFVTTGVLIRMLNDTDSLKNVKYIIVDEVHERSVDSDFLLMLLKRLQSKLPKLKIVLMSATIDKSIFDSFFHDKVGHIHIEGRTFPIDDYYLDDVIEKTDFKMIINGAMINPRTDAQFFKTGQINYDLIVSLVEYLHQQNEESILVFLPGVYEINQLVKKLQHIPRRILPLHSGVAPQDQKSVFKPGNKVVVSTNIAETSITIPDCTVVIDSGRVKVMDYVASTASTKLVENWCSKSEALQRRGRAGRVKQGKCFKLYTKDTYESFKQSVVPEITRINLDNLYLMVKSIGIDDVETFLMSGIDSPSIANLKVSYTNLNMMGCLKHDRLTSLGKSMSLIPTDLVQGKLIIYGSIFGCVENCIIIAAVTTLGSPFMRTSDMDLRNTIKGLLASYSKGNGDLIGYVNLFKAFKNAGAKSKFIKDNYLSFNAVKDIMSTISQYRTILNDLNFKINDRNSDNMGILKAIITAAYYPRLAKVSYPDTKYVSTTSGSLEVDADAKLTKYFIRNHTTNEISRVFVHPGSTMFSGKVYNDIDTDPDTVPDLTPVVEKLASKPPFMVYGSSHMTSKLFINELTPTSCAAVIVFGNDMMFDISTLNSPGIVIDGWSIRAWCKNAVVAKVARFLVERAIEAALNGQTVDILSMVEKLF</sequence>
<accession>A0ACA9YGH5</accession>
<name>A0ACA9YGH5_9ASCO</name>
<organism evidence="1 2">
    <name type="scientific">[Candida] jaroonii</name>
    <dbReference type="NCBI Taxonomy" id="467808"/>
    <lineage>
        <taxon>Eukaryota</taxon>
        <taxon>Fungi</taxon>
        <taxon>Dikarya</taxon>
        <taxon>Ascomycota</taxon>
        <taxon>Saccharomycotina</taxon>
        <taxon>Pichiomycetes</taxon>
        <taxon>Debaryomycetaceae</taxon>
        <taxon>Yamadazyma</taxon>
    </lineage>
</organism>